<name>A0A1Y4DDE3_9BACT</name>
<organism evidence="4 5">
    <name type="scientific">Candidatus Avelusimicrobium gallicola</name>
    <dbReference type="NCBI Taxonomy" id="2562704"/>
    <lineage>
        <taxon>Bacteria</taxon>
        <taxon>Pseudomonadati</taxon>
        <taxon>Elusimicrobiota</taxon>
        <taxon>Elusimicrobia</taxon>
        <taxon>Elusimicrobiales</taxon>
        <taxon>Elusimicrobiaceae</taxon>
        <taxon>Candidatus Avelusimicrobium</taxon>
    </lineage>
</organism>
<proteinExistence type="predicted"/>
<dbReference type="AlphaFoldDB" id="A0A1Y4DDE3"/>
<keyword evidence="1" id="KW-0808">Transferase</keyword>
<dbReference type="InterPro" id="IPR000182">
    <property type="entry name" value="GNAT_dom"/>
</dbReference>
<dbReference type="EMBL" id="NFJD01000002">
    <property type="protein sequence ID" value="OUO56895.1"/>
    <property type="molecule type" value="Genomic_DNA"/>
</dbReference>
<protein>
    <recommendedName>
        <fullName evidence="3">N-acetyltransferase domain-containing protein</fullName>
    </recommendedName>
</protein>
<dbReference type="PANTHER" id="PTHR43877">
    <property type="entry name" value="AMINOALKYLPHOSPHONATE N-ACETYLTRANSFERASE-RELATED-RELATED"/>
    <property type="match status" value="1"/>
</dbReference>
<keyword evidence="5" id="KW-1185">Reference proteome</keyword>
<comment type="caution">
    <text evidence="4">The sequence shown here is derived from an EMBL/GenBank/DDBJ whole genome shotgun (WGS) entry which is preliminary data.</text>
</comment>
<evidence type="ECO:0000313" key="5">
    <source>
        <dbReference type="Proteomes" id="UP000196368"/>
    </source>
</evidence>
<gene>
    <name evidence="4" type="ORF">B5F75_03365</name>
</gene>
<dbReference type="PANTHER" id="PTHR43877:SF2">
    <property type="entry name" value="AMINOALKYLPHOSPHONATE N-ACETYLTRANSFERASE-RELATED"/>
    <property type="match status" value="1"/>
</dbReference>
<evidence type="ECO:0000256" key="1">
    <source>
        <dbReference type="ARBA" id="ARBA00022679"/>
    </source>
</evidence>
<evidence type="ECO:0000259" key="3">
    <source>
        <dbReference type="PROSITE" id="PS51186"/>
    </source>
</evidence>
<dbReference type="Proteomes" id="UP000196368">
    <property type="component" value="Unassembled WGS sequence"/>
</dbReference>
<dbReference type="PROSITE" id="PS51186">
    <property type="entry name" value="GNAT"/>
    <property type="match status" value="1"/>
</dbReference>
<dbReference type="InterPro" id="IPR050832">
    <property type="entry name" value="Bact_Acetyltransf"/>
</dbReference>
<accession>A0A1Y4DDE3</accession>
<evidence type="ECO:0000313" key="4">
    <source>
        <dbReference type="EMBL" id="OUO56895.1"/>
    </source>
</evidence>
<keyword evidence="2" id="KW-0012">Acyltransferase</keyword>
<dbReference type="SUPFAM" id="SSF55729">
    <property type="entry name" value="Acyl-CoA N-acyltransferases (Nat)"/>
    <property type="match status" value="1"/>
</dbReference>
<reference evidence="5" key="1">
    <citation type="submission" date="2017-04" db="EMBL/GenBank/DDBJ databases">
        <title>Function of individual gut microbiota members based on whole genome sequencing of pure cultures obtained from chicken caecum.</title>
        <authorList>
            <person name="Medvecky M."/>
            <person name="Cejkova D."/>
            <person name="Polansky O."/>
            <person name="Karasova D."/>
            <person name="Kubasova T."/>
            <person name="Cizek A."/>
            <person name="Rychlik I."/>
        </authorList>
    </citation>
    <scope>NUCLEOTIDE SEQUENCE [LARGE SCALE GENOMIC DNA]</scope>
    <source>
        <strain evidence="5">An273</strain>
    </source>
</reference>
<dbReference type="GO" id="GO:0016747">
    <property type="term" value="F:acyltransferase activity, transferring groups other than amino-acyl groups"/>
    <property type="evidence" value="ECO:0007669"/>
    <property type="project" value="InterPro"/>
</dbReference>
<evidence type="ECO:0000256" key="2">
    <source>
        <dbReference type="ARBA" id="ARBA00023315"/>
    </source>
</evidence>
<feature type="domain" description="N-acetyltransferase" evidence="3">
    <location>
        <begin position="4"/>
        <end position="172"/>
    </location>
</feature>
<dbReference type="OrthoDB" id="9796381at2"/>
<dbReference type="InterPro" id="IPR016181">
    <property type="entry name" value="Acyl_CoA_acyltransferase"/>
</dbReference>
<sequence length="172" mass="19434">MTTPLIRPARPADLPRIRQIIRAAKSLLLSRHVDQWQDGYPNEAVLADDIARGKGYAVETNGAVHGYFALSFEDEEPYRVITQGAWLTDGHYCVLHRLALTETLRGTGAAGLIIDFWERQTRAQGIRSLRADTHPQNHPVRHLLLQHGFTDCGVIFVRQSQARHAFEKVLSF</sequence>
<dbReference type="RefSeq" id="WP_087287935.1">
    <property type="nucleotide sequence ID" value="NZ_NFJD01000002.1"/>
</dbReference>
<dbReference type="Gene3D" id="3.40.630.30">
    <property type="match status" value="1"/>
</dbReference>
<dbReference type="Pfam" id="PF00583">
    <property type="entry name" value="Acetyltransf_1"/>
    <property type="match status" value="1"/>
</dbReference>